<evidence type="ECO:0000313" key="17">
    <source>
        <dbReference type="Proteomes" id="UP000254374"/>
    </source>
</evidence>
<comment type="subcellular location">
    <subcellularLocation>
        <location evidence="12">Cytoplasm</location>
    </subcellularLocation>
</comment>
<dbReference type="InterPro" id="IPR044920">
    <property type="entry name" value="MnmG_C_subdom_sf"/>
</dbReference>
<dbReference type="InterPro" id="IPR036188">
    <property type="entry name" value="FAD/NAD-bd_sf"/>
</dbReference>
<dbReference type="GO" id="GO:0050660">
    <property type="term" value="F:flavin adenine dinucleotide binding"/>
    <property type="evidence" value="ECO:0007669"/>
    <property type="project" value="UniProtKB-UniRule"/>
</dbReference>
<evidence type="ECO:0000313" key="14">
    <source>
        <dbReference type="EMBL" id="SIR79377.1"/>
    </source>
</evidence>
<dbReference type="InterPro" id="IPR026904">
    <property type="entry name" value="MnmG_C"/>
</dbReference>
<feature type="binding site" evidence="12">
    <location>
        <position position="180"/>
    </location>
    <ligand>
        <name>FAD</name>
        <dbReference type="ChEBI" id="CHEBI:57692"/>
    </ligand>
</feature>
<evidence type="ECO:0000256" key="6">
    <source>
        <dbReference type="ARBA" id="ARBA00022630"/>
    </source>
</evidence>
<dbReference type="Pfam" id="PF01134">
    <property type="entry name" value="GIDA"/>
    <property type="match status" value="1"/>
</dbReference>
<comment type="subunit">
    <text evidence="10 12">Homodimer. Heterotetramer of two MnmE and two MnmG subunits.</text>
</comment>
<protein>
    <recommendedName>
        <fullName evidence="4 12">tRNA uridine 5-carboxymethylaminomethyl modification enzyme MnmG</fullName>
    </recommendedName>
    <alternativeName>
        <fullName evidence="11 12">Glucose-inhibited division protein A</fullName>
    </alternativeName>
</protein>
<dbReference type="InterPro" id="IPR040131">
    <property type="entry name" value="MnmG_N"/>
</dbReference>
<reference evidence="15 17" key="2">
    <citation type="submission" date="2018-06" db="EMBL/GenBank/DDBJ databases">
        <authorList>
            <consortium name="Pathogen Informatics"/>
            <person name="Doyle S."/>
        </authorList>
    </citation>
    <scope>NUCLEOTIDE SEQUENCE [LARGE SCALE GENOMIC DNA]</scope>
    <source>
        <strain evidence="15 17">NCTC11401</strain>
    </source>
</reference>
<evidence type="ECO:0000256" key="5">
    <source>
        <dbReference type="ARBA" id="ARBA00022490"/>
    </source>
</evidence>
<dbReference type="Gene3D" id="3.50.50.60">
    <property type="entry name" value="FAD/NAD(P)-binding domain"/>
    <property type="match status" value="2"/>
</dbReference>
<dbReference type="STRING" id="464.Lgor_2079"/>
<feature type="binding site" evidence="12">
    <location>
        <begin position="13"/>
        <end position="18"/>
    </location>
    <ligand>
        <name>FAD</name>
        <dbReference type="ChEBI" id="CHEBI:57692"/>
    </ligand>
</feature>
<proteinExistence type="inferred from homology"/>
<evidence type="ECO:0000256" key="9">
    <source>
        <dbReference type="ARBA" id="ARBA00023027"/>
    </source>
</evidence>
<dbReference type="PRINTS" id="PR00411">
    <property type="entry name" value="PNDRDTASEI"/>
</dbReference>
<evidence type="ECO:0000259" key="13">
    <source>
        <dbReference type="SMART" id="SM01228"/>
    </source>
</evidence>
<dbReference type="PANTHER" id="PTHR11806:SF0">
    <property type="entry name" value="PROTEIN MTO1 HOMOLOG, MITOCHONDRIAL"/>
    <property type="match status" value="1"/>
</dbReference>
<sequence>MNLEKIYDVIVVGGGHAGTEAALAAARMGAQTLLLTHNMDLLGQMSCNPAIGGIGKGHLVKEIDALDGAMAKAADKAGIQFRTLNASKGPAVRATRAQADRVLYRQAIREQLQTQENLTLFQQAVDDLLIEGDRVTAVVTQMGLVLRARAVVLTVGTFLGGKIHVGMNQYAGGRAGDPPSVALAKSLRDLDLPVGRLKTGTPPRIDRRSLDYSQMTVQPGDTPIPVFSYLGHASDHPQQVPCHITHTTEATHEIIRNNLHQSPMYAGVIEGVGPRYCPSIEDKIVRFADKLSHQIFVEPEGLTTEEIYPNGISTSLPFEVQVQFVRTIKGFENAHITRPGYAIEYDYFDPRGLTSFLQTKPIPNLFFAGQINGTTGYEEAAAQGIIAGMNAALQIQDKELWCPRRDEAYIGVLIDDLITCGTQEPYRMFTSRAEYRLLLREDNADLRLTAKGRELGVVGDERWQHFATKSEAIESTQALLHQTWVRVGHNEILKDILLNPMQHDNRASEFLKRPEINYQHLLMLEDLNLPELLPEVSEQIEIQNKYAGYIDRQQQDIEKMRKQENTVLPESLDYSEVTGLSNEVIQKLTKIRPSTLAQAGRISGVTPAALSLLLVHLKKQRIEA</sequence>
<dbReference type="RefSeq" id="WP_058468560.1">
    <property type="nucleotide sequence ID" value="NZ_CAAAIX010000024.1"/>
</dbReference>
<dbReference type="EMBL" id="UGGV01000001">
    <property type="protein sequence ID" value="STO23316.1"/>
    <property type="molecule type" value="Genomic_DNA"/>
</dbReference>
<evidence type="ECO:0000256" key="12">
    <source>
        <dbReference type="HAMAP-Rule" id="MF_00129"/>
    </source>
</evidence>
<dbReference type="GO" id="GO:0030488">
    <property type="term" value="P:tRNA methylation"/>
    <property type="evidence" value="ECO:0007669"/>
    <property type="project" value="TreeGrafter"/>
</dbReference>
<dbReference type="Pfam" id="PF21680">
    <property type="entry name" value="GIDA_C_1st"/>
    <property type="match status" value="1"/>
</dbReference>
<feature type="binding site" evidence="12">
    <location>
        <position position="125"/>
    </location>
    <ligand>
        <name>FAD</name>
        <dbReference type="ChEBI" id="CHEBI:57692"/>
    </ligand>
</feature>
<organism evidence="15 17">
    <name type="scientific">Fluoribacter gormanii</name>
    <dbReference type="NCBI Taxonomy" id="464"/>
    <lineage>
        <taxon>Bacteria</taxon>
        <taxon>Pseudomonadati</taxon>
        <taxon>Pseudomonadota</taxon>
        <taxon>Gammaproteobacteria</taxon>
        <taxon>Legionellales</taxon>
        <taxon>Legionellaceae</taxon>
        <taxon>Fluoribacter</taxon>
    </lineage>
</organism>
<dbReference type="Proteomes" id="UP000186808">
    <property type="component" value="Unassembled WGS sequence"/>
</dbReference>
<dbReference type="GO" id="GO:0002098">
    <property type="term" value="P:tRNA wobble uridine modification"/>
    <property type="evidence" value="ECO:0007669"/>
    <property type="project" value="InterPro"/>
</dbReference>
<dbReference type="Pfam" id="PF13932">
    <property type="entry name" value="SAM_GIDA_C"/>
    <property type="match status" value="1"/>
</dbReference>
<dbReference type="Gene3D" id="1.10.150.570">
    <property type="entry name" value="GidA associated domain, C-terminal subdomain"/>
    <property type="match status" value="1"/>
</dbReference>
<name>A0A377GET7_9GAMM</name>
<feature type="binding site" evidence="12">
    <location>
        <begin position="273"/>
        <end position="287"/>
    </location>
    <ligand>
        <name>NAD(+)</name>
        <dbReference type="ChEBI" id="CHEBI:57540"/>
    </ligand>
</feature>
<dbReference type="InterPro" id="IPR047001">
    <property type="entry name" value="MnmG_C_subdom"/>
</dbReference>
<dbReference type="InterPro" id="IPR004416">
    <property type="entry name" value="MnmG"/>
</dbReference>
<keyword evidence="9 12" id="KW-0520">NAD</keyword>
<evidence type="ECO:0000313" key="15">
    <source>
        <dbReference type="EMBL" id="STO23316.1"/>
    </source>
</evidence>
<dbReference type="PROSITE" id="PS01280">
    <property type="entry name" value="GIDA_1"/>
    <property type="match status" value="1"/>
</dbReference>
<evidence type="ECO:0000256" key="11">
    <source>
        <dbReference type="ARBA" id="ARBA00031800"/>
    </source>
</evidence>
<keyword evidence="8 12" id="KW-0274">FAD</keyword>
<dbReference type="InterPro" id="IPR049312">
    <property type="entry name" value="GIDA_C_N"/>
</dbReference>
<keyword evidence="5 12" id="KW-0963">Cytoplasm</keyword>
<comment type="similarity">
    <text evidence="3 12">Belongs to the MnmG family.</text>
</comment>
<dbReference type="FunFam" id="3.50.50.60:FF:000010">
    <property type="entry name" value="tRNA uridine 5-carboxymethylaminomethyl modification enzyme MnmG"/>
    <property type="match status" value="1"/>
</dbReference>
<dbReference type="HAMAP" id="MF_00129">
    <property type="entry name" value="MnmG_GidA"/>
    <property type="match status" value="1"/>
</dbReference>
<evidence type="ECO:0000256" key="2">
    <source>
        <dbReference type="ARBA" id="ARBA00003717"/>
    </source>
</evidence>
<dbReference type="OrthoDB" id="9815560at2"/>
<gene>
    <name evidence="12 15" type="primary">mnmG</name>
    <name evidence="12" type="synonym">gidA</name>
    <name evidence="15" type="ORF">NCTC11401_00107</name>
    <name evidence="14" type="ORF">SAMN05421777_1253</name>
</gene>
<keyword evidence="6 12" id="KW-0285">Flavoprotein</keyword>
<comment type="cofactor">
    <cofactor evidence="1 12">
        <name>FAD</name>
        <dbReference type="ChEBI" id="CHEBI:57692"/>
    </cofactor>
</comment>
<feature type="domain" description="tRNA uridine 5-carboxymethylaminomethyl modification enzyme C-terminal subdomain" evidence="13">
    <location>
        <begin position="544"/>
        <end position="615"/>
    </location>
</feature>
<keyword evidence="7 12" id="KW-0819">tRNA processing</keyword>
<evidence type="ECO:0000256" key="4">
    <source>
        <dbReference type="ARBA" id="ARBA00020461"/>
    </source>
</evidence>
<dbReference type="SUPFAM" id="SSF51905">
    <property type="entry name" value="FAD/NAD(P)-binding domain"/>
    <property type="match status" value="1"/>
</dbReference>
<dbReference type="NCBIfam" id="TIGR00136">
    <property type="entry name" value="mnmG_gidA"/>
    <property type="match status" value="1"/>
</dbReference>
<dbReference type="PROSITE" id="PS01281">
    <property type="entry name" value="GIDA_2"/>
    <property type="match status" value="1"/>
</dbReference>
<dbReference type="SMART" id="SM01228">
    <property type="entry name" value="GIDA_assoc_3"/>
    <property type="match status" value="1"/>
</dbReference>
<dbReference type="GO" id="GO:0005829">
    <property type="term" value="C:cytosol"/>
    <property type="evidence" value="ECO:0007669"/>
    <property type="project" value="TreeGrafter"/>
</dbReference>
<reference evidence="14 16" key="1">
    <citation type="submission" date="2017-01" db="EMBL/GenBank/DDBJ databases">
        <authorList>
            <person name="Varghese N."/>
            <person name="Submissions S."/>
        </authorList>
    </citation>
    <scope>NUCLEOTIDE SEQUENCE [LARGE SCALE GENOMIC DNA]</scope>
    <source>
        <strain evidence="14 16">ATCC 33342</strain>
    </source>
</reference>
<dbReference type="InterPro" id="IPR020595">
    <property type="entry name" value="MnmG-rel_CS"/>
</dbReference>
<dbReference type="FunFam" id="1.10.150.570:FF:000001">
    <property type="entry name" value="tRNA uridine 5-carboxymethylaminomethyl modification enzyme MnmG"/>
    <property type="match status" value="1"/>
</dbReference>
<keyword evidence="16" id="KW-1185">Reference proteome</keyword>
<evidence type="ECO:0000256" key="1">
    <source>
        <dbReference type="ARBA" id="ARBA00001974"/>
    </source>
</evidence>
<dbReference type="FunFam" id="3.50.50.60:FF:000002">
    <property type="entry name" value="tRNA uridine 5-carboxymethylaminomethyl modification enzyme MnmG"/>
    <property type="match status" value="1"/>
</dbReference>
<evidence type="ECO:0000256" key="10">
    <source>
        <dbReference type="ARBA" id="ARBA00025948"/>
    </source>
</evidence>
<evidence type="ECO:0000256" key="7">
    <source>
        <dbReference type="ARBA" id="ARBA00022694"/>
    </source>
</evidence>
<evidence type="ECO:0000313" key="16">
    <source>
        <dbReference type="Proteomes" id="UP000186808"/>
    </source>
</evidence>
<accession>A0A377GET7</accession>
<dbReference type="EMBL" id="FTNL01000025">
    <property type="protein sequence ID" value="SIR79377.1"/>
    <property type="molecule type" value="Genomic_DNA"/>
</dbReference>
<dbReference type="InterPro" id="IPR002218">
    <property type="entry name" value="MnmG-rel"/>
</dbReference>
<evidence type="ECO:0000256" key="3">
    <source>
        <dbReference type="ARBA" id="ARBA00007653"/>
    </source>
</evidence>
<feature type="binding site" evidence="12">
    <location>
        <position position="370"/>
    </location>
    <ligand>
        <name>FAD</name>
        <dbReference type="ChEBI" id="CHEBI:57692"/>
    </ligand>
</feature>
<dbReference type="PANTHER" id="PTHR11806">
    <property type="entry name" value="GLUCOSE INHIBITED DIVISION PROTEIN A"/>
    <property type="match status" value="1"/>
</dbReference>
<dbReference type="Proteomes" id="UP000254374">
    <property type="component" value="Unassembled WGS sequence"/>
</dbReference>
<dbReference type="AlphaFoldDB" id="A0A377GET7"/>
<comment type="function">
    <text evidence="2 12">NAD-binding protein involved in the addition of a carboxymethylaminomethyl (cmnm) group at the wobble position (U34) of certain tRNAs, forming tRNA-cmnm(5)s(2)U34.</text>
</comment>
<dbReference type="Gene3D" id="1.10.10.1800">
    <property type="entry name" value="tRNA uridine 5-carboxymethylaminomethyl modification enzyme MnmG/GidA"/>
    <property type="match status" value="1"/>
</dbReference>
<evidence type="ECO:0000256" key="8">
    <source>
        <dbReference type="ARBA" id="ARBA00022827"/>
    </source>
</evidence>